<dbReference type="PRINTS" id="PR01590">
    <property type="entry name" value="HTHFIS"/>
</dbReference>
<keyword evidence="7" id="KW-0238">DNA-binding</keyword>
<accession>A0A0S8GMK8</accession>
<keyword evidence="4" id="KW-0547">Nucleotide-binding</keyword>
<dbReference type="AlphaFoldDB" id="A0A0S8GMK8"/>
<keyword evidence="8" id="KW-0010">Activator</keyword>
<dbReference type="Gene3D" id="1.10.8.60">
    <property type="match status" value="1"/>
</dbReference>
<dbReference type="Pfam" id="PF02954">
    <property type="entry name" value="HTH_8"/>
    <property type="match status" value="1"/>
</dbReference>
<evidence type="ECO:0000256" key="10">
    <source>
        <dbReference type="PROSITE-ProRule" id="PRU00169"/>
    </source>
</evidence>
<sequence length="464" mass="52635">MLQSRILVVDDEEIVRQSICACLEQAGRDVVAVKDGHTAIEKIRDEEWDVALVDLKMPGIDGIEVLKTIGKLKPHVAVIIITAYATVENAVEAMKAGAVDYIVKPVTPDELRIRVDKALEKKMLIAENVLLKQELGERYRFDNIIGKSAVMQEVFQLIEKVAPTDSTILIRGDSGTGKELIARAIHHHSLRKDKKFIAVDCGALPETLLESELFGHIKGSFTGATMTKRGLLEVADGGTFFLDEVGDLSTGIQSKLLRFLQEKEFRPVGGVKNITVDVRLIAATNKDLEKMIKEQQFREDLYYRLNIVPIRLPSLSERKEDIPLLVQHFLAKYNKKQKKNVEYVSPDAMQCLIDHEWSGNVRELENIVERTVIMCESDTIEIHCLPTYVQGKQVCFHIATPRTNEELKQHKKQIRSQAVERIERAFLLDALKRNEWNVTRAAQDVGMKRQNFQALMRKYSIKQG</sequence>
<dbReference type="FunFam" id="3.40.50.2300:FF:000018">
    <property type="entry name" value="DNA-binding transcriptional regulator NtrC"/>
    <property type="match status" value="1"/>
</dbReference>
<keyword evidence="9" id="KW-0804">Transcription</keyword>
<dbReference type="PROSITE" id="PS00676">
    <property type="entry name" value="SIGMA54_INTERACT_2"/>
    <property type="match status" value="1"/>
</dbReference>
<feature type="modified residue" description="4-aspartylphosphate" evidence="10">
    <location>
        <position position="54"/>
    </location>
</feature>
<gene>
    <name evidence="13" type="ORF">AMJ87_02910</name>
</gene>
<dbReference type="SMART" id="SM00448">
    <property type="entry name" value="REC"/>
    <property type="match status" value="1"/>
</dbReference>
<evidence type="ECO:0000256" key="7">
    <source>
        <dbReference type="ARBA" id="ARBA00023125"/>
    </source>
</evidence>
<dbReference type="FunFam" id="3.40.50.300:FF:000006">
    <property type="entry name" value="DNA-binding transcriptional regulator NtrC"/>
    <property type="match status" value="1"/>
</dbReference>
<evidence type="ECO:0000256" key="8">
    <source>
        <dbReference type="ARBA" id="ARBA00023159"/>
    </source>
</evidence>
<proteinExistence type="predicted"/>
<dbReference type="GO" id="GO:0005524">
    <property type="term" value="F:ATP binding"/>
    <property type="evidence" value="ECO:0007669"/>
    <property type="project" value="UniProtKB-KW"/>
</dbReference>
<evidence type="ECO:0000256" key="4">
    <source>
        <dbReference type="ARBA" id="ARBA00022741"/>
    </source>
</evidence>
<dbReference type="Pfam" id="PF00158">
    <property type="entry name" value="Sigma54_activat"/>
    <property type="match status" value="1"/>
</dbReference>
<evidence type="ECO:0000313" key="14">
    <source>
        <dbReference type="Proteomes" id="UP000051096"/>
    </source>
</evidence>
<dbReference type="GO" id="GO:0000160">
    <property type="term" value="P:phosphorelay signal transduction system"/>
    <property type="evidence" value="ECO:0007669"/>
    <property type="project" value="InterPro"/>
</dbReference>
<evidence type="ECO:0000256" key="9">
    <source>
        <dbReference type="ARBA" id="ARBA00023163"/>
    </source>
</evidence>
<evidence type="ECO:0000259" key="11">
    <source>
        <dbReference type="PROSITE" id="PS50045"/>
    </source>
</evidence>
<dbReference type="InterPro" id="IPR001789">
    <property type="entry name" value="Sig_transdc_resp-reg_receiver"/>
</dbReference>
<dbReference type="InterPro" id="IPR058031">
    <property type="entry name" value="AAA_lid_NorR"/>
</dbReference>
<dbReference type="Gene3D" id="3.40.50.2300">
    <property type="match status" value="1"/>
</dbReference>
<dbReference type="InterPro" id="IPR003593">
    <property type="entry name" value="AAA+_ATPase"/>
</dbReference>
<feature type="domain" description="Response regulatory" evidence="12">
    <location>
        <begin position="5"/>
        <end position="119"/>
    </location>
</feature>
<organism evidence="13 14">
    <name type="scientific">candidate division WOR_3 bacterium SM23_60</name>
    <dbReference type="NCBI Taxonomy" id="1703780"/>
    <lineage>
        <taxon>Bacteria</taxon>
        <taxon>Bacteria division WOR-3</taxon>
    </lineage>
</organism>
<dbReference type="PROSITE" id="PS00675">
    <property type="entry name" value="SIGMA54_INTERACT_1"/>
    <property type="match status" value="1"/>
</dbReference>
<comment type="subcellular location">
    <subcellularLocation>
        <location evidence="1">Cytoplasm</location>
    </subcellularLocation>
</comment>
<dbReference type="SUPFAM" id="SSF52540">
    <property type="entry name" value="P-loop containing nucleoside triphosphate hydrolases"/>
    <property type="match status" value="1"/>
</dbReference>
<keyword evidence="2" id="KW-0963">Cytoplasm</keyword>
<dbReference type="PANTHER" id="PTHR32071:SF113">
    <property type="entry name" value="ALGINATE BIOSYNTHESIS TRANSCRIPTIONAL REGULATORY PROTEIN ALGB"/>
    <property type="match status" value="1"/>
</dbReference>
<evidence type="ECO:0000256" key="1">
    <source>
        <dbReference type="ARBA" id="ARBA00004496"/>
    </source>
</evidence>
<comment type="caution">
    <text evidence="13">The sequence shown here is derived from an EMBL/GenBank/DDBJ whole genome shotgun (WGS) entry which is preliminary data.</text>
</comment>
<keyword evidence="5" id="KW-0067">ATP-binding</keyword>
<name>A0A0S8GMK8_UNCW3</name>
<keyword evidence="6" id="KW-0805">Transcription regulation</keyword>
<protein>
    <submittedName>
        <fullName evidence="13">Fis family transcriptional regulator</fullName>
    </submittedName>
</protein>
<evidence type="ECO:0000256" key="5">
    <source>
        <dbReference type="ARBA" id="ARBA00022840"/>
    </source>
</evidence>
<dbReference type="Gene3D" id="1.10.10.60">
    <property type="entry name" value="Homeodomain-like"/>
    <property type="match status" value="1"/>
</dbReference>
<evidence type="ECO:0000256" key="3">
    <source>
        <dbReference type="ARBA" id="ARBA00022553"/>
    </source>
</evidence>
<dbReference type="Gene3D" id="3.40.50.300">
    <property type="entry name" value="P-loop containing nucleotide triphosphate hydrolases"/>
    <property type="match status" value="1"/>
</dbReference>
<dbReference type="SUPFAM" id="SSF46689">
    <property type="entry name" value="Homeodomain-like"/>
    <property type="match status" value="1"/>
</dbReference>
<dbReference type="InterPro" id="IPR027417">
    <property type="entry name" value="P-loop_NTPase"/>
</dbReference>
<dbReference type="GO" id="GO:0006355">
    <property type="term" value="P:regulation of DNA-templated transcription"/>
    <property type="evidence" value="ECO:0007669"/>
    <property type="project" value="InterPro"/>
</dbReference>
<evidence type="ECO:0000259" key="12">
    <source>
        <dbReference type="PROSITE" id="PS50110"/>
    </source>
</evidence>
<dbReference type="Proteomes" id="UP000051096">
    <property type="component" value="Unassembled WGS sequence"/>
</dbReference>
<dbReference type="FunFam" id="1.10.8.60:FF:000014">
    <property type="entry name" value="DNA-binding transcriptional regulator NtrC"/>
    <property type="match status" value="1"/>
</dbReference>
<keyword evidence="3 10" id="KW-0597">Phosphoprotein</keyword>
<evidence type="ECO:0000256" key="2">
    <source>
        <dbReference type="ARBA" id="ARBA00022490"/>
    </source>
</evidence>
<feature type="domain" description="Sigma-54 factor interaction" evidence="11">
    <location>
        <begin position="144"/>
        <end position="373"/>
    </location>
</feature>
<dbReference type="SUPFAM" id="SSF52172">
    <property type="entry name" value="CheY-like"/>
    <property type="match status" value="1"/>
</dbReference>
<dbReference type="InterPro" id="IPR002197">
    <property type="entry name" value="HTH_Fis"/>
</dbReference>
<dbReference type="InterPro" id="IPR009057">
    <property type="entry name" value="Homeodomain-like_sf"/>
</dbReference>
<dbReference type="PANTHER" id="PTHR32071">
    <property type="entry name" value="TRANSCRIPTIONAL REGULATORY PROTEIN"/>
    <property type="match status" value="1"/>
</dbReference>
<evidence type="ECO:0000313" key="13">
    <source>
        <dbReference type="EMBL" id="KPK73085.1"/>
    </source>
</evidence>
<dbReference type="Pfam" id="PF00072">
    <property type="entry name" value="Response_reg"/>
    <property type="match status" value="1"/>
</dbReference>
<dbReference type="Pfam" id="PF25601">
    <property type="entry name" value="AAA_lid_14"/>
    <property type="match status" value="1"/>
</dbReference>
<dbReference type="GO" id="GO:0043565">
    <property type="term" value="F:sequence-specific DNA binding"/>
    <property type="evidence" value="ECO:0007669"/>
    <property type="project" value="InterPro"/>
</dbReference>
<dbReference type="InterPro" id="IPR011006">
    <property type="entry name" value="CheY-like_superfamily"/>
</dbReference>
<reference evidence="13 14" key="1">
    <citation type="journal article" date="2015" name="Microbiome">
        <title>Genomic resolution of linkages in carbon, nitrogen, and sulfur cycling among widespread estuary sediment bacteria.</title>
        <authorList>
            <person name="Baker B.J."/>
            <person name="Lazar C.S."/>
            <person name="Teske A.P."/>
            <person name="Dick G.J."/>
        </authorList>
    </citation>
    <scope>NUCLEOTIDE SEQUENCE [LARGE SCALE GENOMIC DNA]</scope>
    <source>
        <strain evidence="13">SM23_60</strain>
    </source>
</reference>
<dbReference type="CDD" id="cd00009">
    <property type="entry name" value="AAA"/>
    <property type="match status" value="1"/>
</dbReference>
<dbReference type="PROSITE" id="PS50110">
    <property type="entry name" value="RESPONSE_REGULATORY"/>
    <property type="match status" value="1"/>
</dbReference>
<dbReference type="InterPro" id="IPR025943">
    <property type="entry name" value="Sigma_54_int_dom_ATP-bd_2"/>
</dbReference>
<evidence type="ECO:0000256" key="6">
    <source>
        <dbReference type="ARBA" id="ARBA00023015"/>
    </source>
</evidence>
<dbReference type="EMBL" id="LJUO01000016">
    <property type="protein sequence ID" value="KPK73085.1"/>
    <property type="molecule type" value="Genomic_DNA"/>
</dbReference>
<dbReference type="SMART" id="SM00382">
    <property type="entry name" value="AAA"/>
    <property type="match status" value="1"/>
</dbReference>
<dbReference type="PROSITE" id="PS50045">
    <property type="entry name" value="SIGMA54_INTERACT_4"/>
    <property type="match status" value="1"/>
</dbReference>
<dbReference type="GO" id="GO:0005737">
    <property type="term" value="C:cytoplasm"/>
    <property type="evidence" value="ECO:0007669"/>
    <property type="project" value="UniProtKB-SubCell"/>
</dbReference>
<dbReference type="InterPro" id="IPR025662">
    <property type="entry name" value="Sigma_54_int_dom_ATP-bd_1"/>
</dbReference>
<dbReference type="PATRIC" id="fig|1703780.3.peg.1101"/>
<dbReference type="InterPro" id="IPR002078">
    <property type="entry name" value="Sigma_54_int"/>
</dbReference>